<accession>A0A1B6ESN7</accession>
<organism evidence="1">
    <name type="scientific">Cuerna arida</name>
    <dbReference type="NCBI Taxonomy" id="1464854"/>
    <lineage>
        <taxon>Eukaryota</taxon>
        <taxon>Metazoa</taxon>
        <taxon>Ecdysozoa</taxon>
        <taxon>Arthropoda</taxon>
        <taxon>Hexapoda</taxon>
        <taxon>Insecta</taxon>
        <taxon>Pterygota</taxon>
        <taxon>Neoptera</taxon>
        <taxon>Paraneoptera</taxon>
        <taxon>Hemiptera</taxon>
        <taxon>Auchenorrhyncha</taxon>
        <taxon>Membracoidea</taxon>
        <taxon>Cicadellidae</taxon>
        <taxon>Cicadellinae</taxon>
        <taxon>Proconiini</taxon>
        <taxon>Cuerna</taxon>
    </lineage>
</organism>
<reference evidence="1" key="1">
    <citation type="submission" date="2015-11" db="EMBL/GenBank/DDBJ databases">
        <title>De novo transcriptome assembly of four potential Pierce s Disease insect vectors from Arizona vineyards.</title>
        <authorList>
            <person name="Tassone E.E."/>
        </authorList>
    </citation>
    <scope>NUCLEOTIDE SEQUENCE</scope>
</reference>
<dbReference type="AlphaFoldDB" id="A0A1B6ESN7"/>
<protein>
    <submittedName>
        <fullName evidence="1">Uncharacterized protein</fullName>
    </submittedName>
</protein>
<feature type="non-terminal residue" evidence="1">
    <location>
        <position position="1"/>
    </location>
</feature>
<sequence>TPFLEYFGQQYKKKIDELSPYSEILTYDWSEMADNEVILEDIERVEFPAYERYKKKLEDWFFFEEREWNDARRLYADEVISFATNVTNVVDYDVPELFASGEDLDRIQFVETKYSPVKFSEGYNANLGDKVLLNFSSEYKRDTVPRREHKYDELKD</sequence>
<name>A0A1B6ESN7_9HEMI</name>
<evidence type="ECO:0000313" key="1">
    <source>
        <dbReference type="EMBL" id="JAS40723.1"/>
    </source>
</evidence>
<gene>
    <name evidence="1" type="ORF">g.6130</name>
</gene>
<proteinExistence type="predicted"/>
<dbReference type="EMBL" id="GECZ01029046">
    <property type="protein sequence ID" value="JAS40723.1"/>
    <property type="molecule type" value="Transcribed_RNA"/>
</dbReference>